<dbReference type="SUPFAM" id="SSF49464">
    <property type="entry name" value="Carboxypeptidase regulatory domain-like"/>
    <property type="match status" value="1"/>
</dbReference>
<reference evidence="1" key="1">
    <citation type="submission" date="2021-01" db="EMBL/GenBank/DDBJ databases">
        <title>Modified the classification status of verrucomicrobia.</title>
        <authorList>
            <person name="Feng X."/>
        </authorList>
    </citation>
    <scope>NUCLEOTIDE SEQUENCE</scope>
    <source>
        <strain evidence="1">KCTC 22201</strain>
    </source>
</reference>
<sequence>MTLARRAGLLVAFLCLSGCVVPVPHRRVHAAGMEARVVDAETTAPVVGAKVSSPDGSRVLATTDAEGHFGIPAQYGWHGAYLIGPVSYSLLPHFDMPYPRPPLKIDASGYRSRVIQPYDEVQTGRRDRQAMIRLQAE</sequence>
<gene>
    <name evidence="1" type="ORF">JIN81_17825</name>
</gene>
<organism evidence="1 2">
    <name type="scientific">Haloferula rosea</name>
    <dbReference type="NCBI Taxonomy" id="490093"/>
    <lineage>
        <taxon>Bacteria</taxon>
        <taxon>Pseudomonadati</taxon>
        <taxon>Verrucomicrobiota</taxon>
        <taxon>Verrucomicrobiia</taxon>
        <taxon>Verrucomicrobiales</taxon>
        <taxon>Verrucomicrobiaceae</taxon>
        <taxon>Haloferula</taxon>
    </lineage>
</organism>
<comment type="caution">
    <text evidence="1">The sequence shown here is derived from an EMBL/GenBank/DDBJ whole genome shotgun (WGS) entry which is preliminary data.</text>
</comment>
<dbReference type="RefSeq" id="WP_200283171.1">
    <property type="nucleotide sequence ID" value="NZ_JAENII010000020.1"/>
</dbReference>
<dbReference type="Proteomes" id="UP000658278">
    <property type="component" value="Unassembled WGS sequence"/>
</dbReference>
<evidence type="ECO:0000313" key="2">
    <source>
        <dbReference type="Proteomes" id="UP000658278"/>
    </source>
</evidence>
<dbReference type="AlphaFoldDB" id="A0A934RC39"/>
<proteinExistence type="predicted"/>
<evidence type="ECO:0000313" key="1">
    <source>
        <dbReference type="EMBL" id="MBK1828899.1"/>
    </source>
</evidence>
<accession>A0A934RC39</accession>
<evidence type="ECO:0008006" key="3">
    <source>
        <dbReference type="Google" id="ProtNLM"/>
    </source>
</evidence>
<name>A0A934RC39_9BACT</name>
<protein>
    <recommendedName>
        <fullName evidence="3">Carboxypeptidase regulatory-like domain-containing protein</fullName>
    </recommendedName>
</protein>
<keyword evidence="2" id="KW-1185">Reference proteome</keyword>
<dbReference type="EMBL" id="JAENII010000020">
    <property type="protein sequence ID" value="MBK1828899.1"/>
    <property type="molecule type" value="Genomic_DNA"/>
</dbReference>
<dbReference type="InterPro" id="IPR008969">
    <property type="entry name" value="CarboxyPept-like_regulatory"/>
</dbReference>